<evidence type="ECO:0000259" key="1">
    <source>
        <dbReference type="Pfam" id="PF14220"/>
    </source>
</evidence>
<dbReference type="Proteomes" id="UP001151234">
    <property type="component" value="Unassembled WGS sequence"/>
</dbReference>
<proteinExistence type="predicted"/>
<evidence type="ECO:0000313" key="2">
    <source>
        <dbReference type="EMBL" id="MDA5397402.1"/>
    </source>
</evidence>
<gene>
    <name evidence="2" type="ORF">OQ273_02345</name>
</gene>
<dbReference type="AlphaFoldDB" id="A0A9X3ZFF2"/>
<dbReference type="Pfam" id="PF14220">
    <property type="entry name" value="DUF4329"/>
    <property type="match status" value="1"/>
</dbReference>
<dbReference type="InterPro" id="IPR025479">
    <property type="entry name" value="DUF4329"/>
</dbReference>
<sequence length="171" mass="18317">MSIDATAQSSDGPMEEVDAFAIKHLDSIQPRSIRDRAEYCGLFFHDSQGQLAATPARKGGPDGCTPEIGPDDADIIASYHTHGAFSPEADTEVPSVDDLTADFMEGIDGYVATPGGRVWLNLLEEEITVELCGPGCIHTDPAFRPCPAFEPEAEYTIKGLVERAAEDTGEC</sequence>
<evidence type="ECO:0000313" key="3">
    <source>
        <dbReference type="Proteomes" id="UP001151234"/>
    </source>
</evidence>
<protein>
    <submittedName>
        <fullName evidence="2">DUF4329 domain-containing protein</fullName>
    </submittedName>
</protein>
<dbReference type="EMBL" id="JAPJZI010000001">
    <property type="protein sequence ID" value="MDA5397402.1"/>
    <property type="molecule type" value="Genomic_DNA"/>
</dbReference>
<name>A0A9X3ZFF2_9HYPH</name>
<reference evidence="2" key="1">
    <citation type="submission" date="2022-11" db="EMBL/GenBank/DDBJ databases">
        <title>Draft genome sequence of Hoeflea poritis E7-10 and Hoeflea prorocentri PM5-8, separated from scleractinian coral Porites lutea and marine dinoflagellate.</title>
        <authorList>
            <person name="Zhang G."/>
            <person name="Wei Q."/>
            <person name="Cai L."/>
        </authorList>
    </citation>
    <scope>NUCLEOTIDE SEQUENCE</scope>
    <source>
        <strain evidence="2">PM5-8</strain>
    </source>
</reference>
<organism evidence="2 3">
    <name type="scientific">Hoeflea prorocentri</name>
    <dbReference type="NCBI Taxonomy" id="1922333"/>
    <lineage>
        <taxon>Bacteria</taxon>
        <taxon>Pseudomonadati</taxon>
        <taxon>Pseudomonadota</taxon>
        <taxon>Alphaproteobacteria</taxon>
        <taxon>Hyphomicrobiales</taxon>
        <taxon>Rhizobiaceae</taxon>
        <taxon>Hoeflea</taxon>
    </lineage>
</organism>
<comment type="caution">
    <text evidence="2">The sequence shown here is derived from an EMBL/GenBank/DDBJ whole genome shotgun (WGS) entry which is preliminary data.</text>
</comment>
<accession>A0A9X3ZFF2</accession>
<dbReference type="RefSeq" id="WP_267988865.1">
    <property type="nucleotide sequence ID" value="NZ_JAPJZI010000001.1"/>
</dbReference>
<keyword evidence="3" id="KW-1185">Reference proteome</keyword>
<feature type="domain" description="DUF4329" evidence="1">
    <location>
        <begin position="18"/>
        <end position="132"/>
    </location>
</feature>